<dbReference type="PROSITE" id="PS00138">
    <property type="entry name" value="SUBTILASE_SER"/>
    <property type="match status" value="1"/>
</dbReference>
<evidence type="ECO:0000256" key="6">
    <source>
        <dbReference type="RuleBase" id="RU003355"/>
    </source>
</evidence>
<dbReference type="GO" id="GO:0006508">
    <property type="term" value="P:proteolysis"/>
    <property type="evidence" value="ECO:0007669"/>
    <property type="project" value="UniProtKB-KW"/>
</dbReference>
<dbReference type="PANTHER" id="PTHR43806:SF11">
    <property type="entry name" value="CEREVISIN-RELATED"/>
    <property type="match status" value="1"/>
</dbReference>
<dbReference type="InterPro" id="IPR023828">
    <property type="entry name" value="Peptidase_S8_Ser-AS"/>
</dbReference>
<evidence type="ECO:0000313" key="10">
    <source>
        <dbReference type="Proteomes" id="UP000772434"/>
    </source>
</evidence>
<dbReference type="PANTHER" id="PTHR43806">
    <property type="entry name" value="PEPTIDASE S8"/>
    <property type="match status" value="1"/>
</dbReference>
<keyword evidence="2 5" id="KW-0645">Protease</keyword>
<dbReference type="GO" id="GO:0004252">
    <property type="term" value="F:serine-type endopeptidase activity"/>
    <property type="evidence" value="ECO:0007669"/>
    <property type="project" value="UniProtKB-UniRule"/>
</dbReference>
<dbReference type="PRINTS" id="PR00723">
    <property type="entry name" value="SUBTILISIN"/>
</dbReference>
<evidence type="ECO:0000256" key="5">
    <source>
        <dbReference type="PROSITE-ProRule" id="PRU01240"/>
    </source>
</evidence>
<keyword evidence="4 5" id="KW-0720">Serine protease</keyword>
<comment type="caution">
    <text evidence="9">The sequence shown here is derived from an EMBL/GenBank/DDBJ whole genome shotgun (WGS) entry which is preliminary data.</text>
</comment>
<dbReference type="SUPFAM" id="SSF52743">
    <property type="entry name" value="Subtilisin-like"/>
    <property type="match status" value="1"/>
</dbReference>
<evidence type="ECO:0000256" key="7">
    <source>
        <dbReference type="SAM" id="SignalP"/>
    </source>
</evidence>
<dbReference type="InterPro" id="IPR050131">
    <property type="entry name" value="Peptidase_S8_subtilisin-like"/>
</dbReference>
<proteinExistence type="inferred from homology"/>
<organism evidence="9 10">
    <name type="scientific">Rhodocollybia butyracea</name>
    <dbReference type="NCBI Taxonomy" id="206335"/>
    <lineage>
        <taxon>Eukaryota</taxon>
        <taxon>Fungi</taxon>
        <taxon>Dikarya</taxon>
        <taxon>Basidiomycota</taxon>
        <taxon>Agaricomycotina</taxon>
        <taxon>Agaricomycetes</taxon>
        <taxon>Agaricomycetidae</taxon>
        <taxon>Agaricales</taxon>
        <taxon>Marasmiineae</taxon>
        <taxon>Omphalotaceae</taxon>
        <taxon>Rhodocollybia</taxon>
    </lineage>
</organism>
<feature type="signal peptide" evidence="7">
    <location>
        <begin position="1"/>
        <end position="25"/>
    </location>
</feature>
<dbReference type="PROSITE" id="PS00137">
    <property type="entry name" value="SUBTILASE_HIS"/>
    <property type="match status" value="1"/>
</dbReference>
<evidence type="ECO:0000313" key="9">
    <source>
        <dbReference type="EMBL" id="KAF9058640.1"/>
    </source>
</evidence>
<accession>A0A9P5PAB9</accession>
<feature type="domain" description="Peptidase S8/S53" evidence="8">
    <location>
        <begin position="89"/>
        <end position="240"/>
    </location>
</feature>
<feature type="active site" description="Charge relay system" evidence="5">
    <location>
        <position position="98"/>
    </location>
</feature>
<dbReference type="InterPro" id="IPR022398">
    <property type="entry name" value="Peptidase_S8_His-AS"/>
</dbReference>
<dbReference type="AlphaFoldDB" id="A0A9P5PAB9"/>
<evidence type="ECO:0000259" key="8">
    <source>
        <dbReference type="Pfam" id="PF00082"/>
    </source>
</evidence>
<feature type="active site" description="Charge relay system" evidence="5">
    <location>
        <position position="270"/>
    </location>
</feature>
<feature type="domain" description="Peptidase S8/S53" evidence="8">
    <location>
        <begin position="243"/>
        <end position="303"/>
    </location>
</feature>
<evidence type="ECO:0000256" key="2">
    <source>
        <dbReference type="ARBA" id="ARBA00022670"/>
    </source>
</evidence>
<protein>
    <submittedName>
        <fullName evidence="9">Peptidase S8/S53 domain-containing protein</fullName>
    </submittedName>
</protein>
<dbReference type="Proteomes" id="UP000772434">
    <property type="component" value="Unassembled WGS sequence"/>
</dbReference>
<dbReference type="Gene3D" id="3.40.50.200">
    <property type="entry name" value="Peptidase S8/S53 domain"/>
    <property type="match status" value="2"/>
</dbReference>
<keyword evidence="3 5" id="KW-0378">Hydrolase</keyword>
<comment type="similarity">
    <text evidence="1 5 6">Belongs to the peptidase S8 family.</text>
</comment>
<dbReference type="PROSITE" id="PS51892">
    <property type="entry name" value="SUBTILASE"/>
    <property type="match status" value="1"/>
</dbReference>
<dbReference type="EMBL" id="JADNRY010000360">
    <property type="protein sequence ID" value="KAF9058640.1"/>
    <property type="molecule type" value="Genomic_DNA"/>
</dbReference>
<feature type="chain" id="PRO_5040197313" evidence="7">
    <location>
        <begin position="26"/>
        <end position="330"/>
    </location>
</feature>
<sequence length="330" mass="35350">MRIVNVLTALLASIVPPGPPWSSEAALSQIPLVLDNNTTLSTFATQTDAGWYLNRISQRGAIIDWPANPAPDKQQEKLDFTWDYDPNWGRGILVYVLDSGIQPTHSDLDGRVDPKGMVVTRLKGGPKGDPFVDEEDHGTGVASLIAGRQFGVAKAATLISVKVGAGEGEKDFTLEDITKGIELATADFVERKAKDRELRAVMNISWIIRHDPARKGEIAIEKAIAQGIHVVYAAGNEGSDKCVDLVAPATSIACASSKGPFEKRFGPGTSYAAPLVAGTVAAILSTDGKDLTPAQMKARILNEFTIPGVTYIPPGSPDRMLVITNLPRRD</sequence>
<feature type="active site" description="Charge relay system" evidence="5">
    <location>
        <position position="137"/>
    </location>
</feature>
<evidence type="ECO:0000256" key="1">
    <source>
        <dbReference type="ARBA" id="ARBA00011073"/>
    </source>
</evidence>
<dbReference type="PROSITE" id="PS00136">
    <property type="entry name" value="SUBTILASE_ASP"/>
    <property type="match status" value="1"/>
</dbReference>
<evidence type="ECO:0000256" key="3">
    <source>
        <dbReference type="ARBA" id="ARBA00022801"/>
    </source>
</evidence>
<dbReference type="OrthoDB" id="19448at2759"/>
<dbReference type="GO" id="GO:0005615">
    <property type="term" value="C:extracellular space"/>
    <property type="evidence" value="ECO:0007669"/>
    <property type="project" value="TreeGrafter"/>
</dbReference>
<dbReference type="InterPro" id="IPR036852">
    <property type="entry name" value="Peptidase_S8/S53_dom_sf"/>
</dbReference>
<keyword evidence="7" id="KW-0732">Signal</keyword>
<keyword evidence="10" id="KW-1185">Reference proteome</keyword>
<dbReference type="Pfam" id="PF00082">
    <property type="entry name" value="Peptidase_S8"/>
    <property type="match status" value="2"/>
</dbReference>
<gene>
    <name evidence="9" type="ORF">BDP27DRAFT_1372337</name>
</gene>
<evidence type="ECO:0000256" key="4">
    <source>
        <dbReference type="ARBA" id="ARBA00022825"/>
    </source>
</evidence>
<reference evidence="9" key="1">
    <citation type="submission" date="2020-11" db="EMBL/GenBank/DDBJ databases">
        <authorList>
            <consortium name="DOE Joint Genome Institute"/>
            <person name="Ahrendt S."/>
            <person name="Riley R."/>
            <person name="Andreopoulos W."/>
            <person name="Labutti K."/>
            <person name="Pangilinan J."/>
            <person name="Ruiz-Duenas F.J."/>
            <person name="Barrasa J.M."/>
            <person name="Sanchez-Garcia M."/>
            <person name="Camarero S."/>
            <person name="Miyauchi S."/>
            <person name="Serrano A."/>
            <person name="Linde D."/>
            <person name="Babiker R."/>
            <person name="Drula E."/>
            <person name="Ayuso-Fernandez I."/>
            <person name="Pacheco R."/>
            <person name="Padilla G."/>
            <person name="Ferreira P."/>
            <person name="Barriuso J."/>
            <person name="Kellner H."/>
            <person name="Castanera R."/>
            <person name="Alfaro M."/>
            <person name="Ramirez L."/>
            <person name="Pisabarro A.G."/>
            <person name="Kuo A."/>
            <person name="Tritt A."/>
            <person name="Lipzen A."/>
            <person name="He G."/>
            <person name="Yan M."/>
            <person name="Ng V."/>
            <person name="Cullen D."/>
            <person name="Martin F."/>
            <person name="Rosso M.-N."/>
            <person name="Henrissat B."/>
            <person name="Hibbett D."/>
            <person name="Martinez A.T."/>
            <person name="Grigoriev I.V."/>
        </authorList>
    </citation>
    <scope>NUCLEOTIDE SEQUENCE</scope>
    <source>
        <strain evidence="9">AH 40177</strain>
    </source>
</reference>
<dbReference type="InterPro" id="IPR023827">
    <property type="entry name" value="Peptidase_S8_Asp-AS"/>
</dbReference>
<dbReference type="InterPro" id="IPR015500">
    <property type="entry name" value="Peptidase_S8_subtilisin-rel"/>
</dbReference>
<name>A0A9P5PAB9_9AGAR</name>
<dbReference type="InterPro" id="IPR000209">
    <property type="entry name" value="Peptidase_S8/S53_dom"/>
</dbReference>